<proteinExistence type="predicted"/>
<reference evidence="1" key="1">
    <citation type="submission" date="2023-04" db="EMBL/GenBank/DDBJ databases">
        <title>A chromosome-level genome assembly of the parasitoid wasp Eretmocerus hayati.</title>
        <authorList>
            <person name="Zhong Y."/>
            <person name="Liu S."/>
            <person name="Liu Y."/>
        </authorList>
    </citation>
    <scope>NUCLEOTIDE SEQUENCE</scope>
    <source>
        <strain evidence="1">ZJU_SS_LIU_2023</strain>
    </source>
</reference>
<evidence type="ECO:0000313" key="1">
    <source>
        <dbReference type="EMBL" id="KAJ8664786.1"/>
    </source>
</evidence>
<dbReference type="EMBL" id="CM056744">
    <property type="protein sequence ID" value="KAJ8664786.1"/>
    <property type="molecule type" value="Genomic_DNA"/>
</dbReference>
<keyword evidence="2" id="KW-1185">Reference proteome</keyword>
<protein>
    <submittedName>
        <fullName evidence="1">Uncharacterized protein</fullName>
    </submittedName>
</protein>
<accession>A0ACC2N1R1</accession>
<dbReference type="Proteomes" id="UP001239111">
    <property type="component" value="Chromosome 4"/>
</dbReference>
<evidence type="ECO:0000313" key="2">
    <source>
        <dbReference type="Proteomes" id="UP001239111"/>
    </source>
</evidence>
<organism evidence="1 2">
    <name type="scientific">Eretmocerus hayati</name>
    <dbReference type="NCBI Taxonomy" id="131215"/>
    <lineage>
        <taxon>Eukaryota</taxon>
        <taxon>Metazoa</taxon>
        <taxon>Ecdysozoa</taxon>
        <taxon>Arthropoda</taxon>
        <taxon>Hexapoda</taxon>
        <taxon>Insecta</taxon>
        <taxon>Pterygota</taxon>
        <taxon>Neoptera</taxon>
        <taxon>Endopterygota</taxon>
        <taxon>Hymenoptera</taxon>
        <taxon>Apocrita</taxon>
        <taxon>Proctotrupomorpha</taxon>
        <taxon>Chalcidoidea</taxon>
        <taxon>Aphelinidae</taxon>
        <taxon>Aphelininae</taxon>
        <taxon>Eretmocerus</taxon>
    </lineage>
</organism>
<gene>
    <name evidence="1" type="ORF">QAD02_006448</name>
</gene>
<comment type="caution">
    <text evidence="1">The sequence shown here is derived from an EMBL/GenBank/DDBJ whole genome shotgun (WGS) entry which is preliminary data.</text>
</comment>
<name>A0ACC2N1R1_9HYME</name>
<sequence length="1335" mass="150103">MCVFKALVRKRNKAQRDGNFQVLADVQKKLGDLYFDKKQHGDALKAYKGQLEACKNLNNRLNCAIAHRMIGEVYADLGRFKEALDHQNQYLELAQQLENLIEEQRAYATLGRTHLLIADSLTKDTEKEDKKKALRDAKGAFTESIKLCEKLDGRIEVPELMTMRARLLLNVGLVLEQQKRIEKALEYLSRALNLCKKHNLNEDLHRTNIALAGLNERLGNTDAALDNLKEAYNVDDVYLKADAQLMRAELVLKLGDWVEARRILYKLYKSRQMLDSVRQQVARLLKIAVTLCRTEDELLMESNAHRKAKLYERMGDAATAVRSLDSALTFYQRMLESAEEANDGQAISGALTSIAQTLRDLGRPDDALPYARRELENASMPKDEANSALFLAALLEDTNAEYSELSQILDRAVAAAEKSGDENLLRNVLTERLEYPGDELEIGEIKRRLEKLPEEINDEEEAVDEEVQSQEIGADVCLSELSDDLEDEESVANAKNVARTATKKRKCVVKKNEKGETQLHVACIKGNVSQVERLLEDKHPTWVRDNCGWTPLHEAANHGHVEICRLLLRAGANVNDPGGSGCDGVTALHDAASNGNAPVIQLLLDNGANSNMLTRAGECALCCLLKWRDRVDDITESQELEYEAARSRLASVARHKCKRKESSKAKYSALLDDEDDEVEPPRHGITLDDWTTPVEPEPERISAGEDYKRTIASLHHPGRALKQTVTSRRASAQPKITAPLLDSEEVLADDWLEDDLGDQAPGKSLPYFGPGLPPGVPTESSSTSSSKRKYSAERIESSPPAASTNEANVKRPKFNKPASPESRESSPSRFRTNGIIDVDSDVDNDDEDSRDREPTTERWPKSKRPRQQNLLRQGFTRAVARSPSPDLMEVQPSQTSNTSQTQQRGLRQQHERRSWDLSESLELVVQIDLEVIELKLHGRDLKRTMGDIEELLRHKFEARTGCKPKLSFRTADGVALPKELTLEELPAERNKATLIAEITHNDLVPIADRYKKVCEHFGIEPTDTMLKSLRVCDNTKSYRFPRDECDSSLDPLSRCLRYQADLRVLNLSGATLFGRGELLSYIISPLAGLYELHLQCCDIDVNCLSELKKFPTLLHEIDLSYNPLDGAHRKLHDLIQPLNRLQKLSLVSCDLGDFEPKLNCEYLVTLNLSHNPIGGKGAANLLQRQLVELNLGDTQDFARRKDNVIDKIFYGSQDLTFPALESLDLSQCDCTDLDVEAILSQTPNLKRLNLSNNLNITKTTLCTLLARRPTMTLINLSGCEFIESLPNSNLRLASPQLCSLFVHMKTEVIDAWEALWQGRCLCKKLPHFLVHFQPR</sequence>